<dbReference type="GO" id="GO:0004190">
    <property type="term" value="F:aspartic-type endopeptidase activity"/>
    <property type="evidence" value="ECO:0007669"/>
    <property type="project" value="InterPro"/>
</dbReference>
<proteinExistence type="predicted"/>
<evidence type="ECO:0000313" key="2">
    <source>
        <dbReference type="EMBL" id="MTW09723.1"/>
    </source>
</evidence>
<gene>
    <name evidence="2" type="ORF">GM658_03835</name>
</gene>
<dbReference type="InterPro" id="IPR001969">
    <property type="entry name" value="Aspartic_peptidase_AS"/>
</dbReference>
<dbReference type="NCBIfam" id="TIGR02281">
    <property type="entry name" value="clan_AA_DTGA"/>
    <property type="match status" value="1"/>
</dbReference>
<dbReference type="InterPro" id="IPR034122">
    <property type="entry name" value="Retropepsin-like_bacterial"/>
</dbReference>
<dbReference type="InterPro" id="IPR011969">
    <property type="entry name" value="Clan_AA_Asp_peptidase_C"/>
</dbReference>
<dbReference type="Proteomes" id="UP000472320">
    <property type="component" value="Unassembled WGS sequence"/>
</dbReference>
<keyword evidence="3" id="KW-1185">Reference proteome</keyword>
<evidence type="ECO:0000313" key="3">
    <source>
        <dbReference type="Proteomes" id="UP000472320"/>
    </source>
</evidence>
<dbReference type="GO" id="GO:0006508">
    <property type="term" value="P:proteolysis"/>
    <property type="evidence" value="ECO:0007669"/>
    <property type="project" value="UniProtKB-KW"/>
</dbReference>
<dbReference type="PROSITE" id="PS00141">
    <property type="entry name" value="ASP_PROTEASE"/>
    <property type="match status" value="1"/>
</dbReference>
<dbReference type="OrthoDB" id="185963at2"/>
<organism evidence="2 3">
    <name type="scientific">Massilia eburnea</name>
    <dbReference type="NCBI Taxonomy" id="1776165"/>
    <lineage>
        <taxon>Bacteria</taxon>
        <taxon>Pseudomonadati</taxon>
        <taxon>Pseudomonadota</taxon>
        <taxon>Betaproteobacteria</taxon>
        <taxon>Burkholderiales</taxon>
        <taxon>Oxalobacteraceae</taxon>
        <taxon>Telluria group</taxon>
        <taxon>Massilia</taxon>
    </lineage>
</organism>
<evidence type="ECO:0000256" key="1">
    <source>
        <dbReference type="SAM" id="SignalP"/>
    </source>
</evidence>
<dbReference type="SUPFAM" id="SSF50630">
    <property type="entry name" value="Acid proteases"/>
    <property type="match status" value="1"/>
</dbReference>
<dbReference type="AlphaFoldDB" id="A0A6L6QDD0"/>
<dbReference type="Pfam" id="PF13975">
    <property type="entry name" value="gag-asp_proteas"/>
    <property type="match status" value="1"/>
</dbReference>
<feature type="signal peptide" evidence="1">
    <location>
        <begin position="1"/>
        <end position="46"/>
    </location>
</feature>
<feature type="chain" id="PRO_5027090256" evidence="1">
    <location>
        <begin position="47"/>
        <end position="236"/>
    </location>
</feature>
<keyword evidence="1" id="KW-0732">Signal</keyword>
<keyword evidence="2" id="KW-0378">Hydrolase</keyword>
<dbReference type="Gene3D" id="2.40.70.10">
    <property type="entry name" value="Acid Proteases"/>
    <property type="match status" value="1"/>
</dbReference>
<protein>
    <submittedName>
        <fullName evidence="2">TIGR02281 family clan AA aspartic protease</fullName>
        <ecNumber evidence="2">3.4.23.-</ecNumber>
    </submittedName>
</protein>
<comment type="caution">
    <text evidence="2">The sequence shown here is derived from an EMBL/GenBank/DDBJ whole genome shotgun (WGS) entry which is preliminary data.</text>
</comment>
<dbReference type="CDD" id="cd05483">
    <property type="entry name" value="retropepsin_like_bacteria"/>
    <property type="match status" value="1"/>
</dbReference>
<keyword evidence="2" id="KW-0645">Protease</keyword>
<accession>A0A6L6QDD0</accession>
<sequence length="236" mass="24850">MLHRKANKLTVELCQNAIFNAIRTGVSAMRTAFMASLIFAAASAHADVSLVGTLKEKALLSVNGGPAKTFPVGASLPDGSKLVAVTSGEATIEEHGKRYTIRLGEYAAAPAAGGNSMVLSPDPLGHYNVQGEINGVPVQMLLDTGASFVSIPAALARKMGIDYRGKGRRGMSSTANGTTEVWLVKLDRLKIGELEFANVDATVSEAPLPVILLGNSVLKRVDMKTEAGKLTLSKRF</sequence>
<reference evidence="2 3" key="1">
    <citation type="submission" date="2019-11" db="EMBL/GenBank/DDBJ databases">
        <title>Type strains purchased from KCTC, JCM and DSMZ.</title>
        <authorList>
            <person name="Lu H."/>
        </authorList>
    </citation>
    <scope>NUCLEOTIDE SEQUENCE [LARGE SCALE GENOMIC DNA]</scope>
    <source>
        <strain evidence="2 3">JCM 31587</strain>
    </source>
</reference>
<dbReference type="EC" id="3.4.23.-" evidence="2"/>
<dbReference type="EMBL" id="WNKX01000002">
    <property type="protein sequence ID" value="MTW09723.1"/>
    <property type="molecule type" value="Genomic_DNA"/>
</dbReference>
<name>A0A6L6QDD0_9BURK</name>
<dbReference type="InterPro" id="IPR021109">
    <property type="entry name" value="Peptidase_aspartic_dom_sf"/>
</dbReference>